<dbReference type="GO" id="GO:0006355">
    <property type="term" value="P:regulation of DNA-templated transcription"/>
    <property type="evidence" value="ECO:0007669"/>
    <property type="project" value="InterPro"/>
</dbReference>
<accession>A0AAV6MDG9</accession>
<dbReference type="InterPro" id="IPR044835">
    <property type="entry name" value="ARF_plant"/>
</dbReference>
<evidence type="ECO:0000313" key="2">
    <source>
        <dbReference type="EMBL" id="KAG6579060.1"/>
    </source>
</evidence>
<comment type="caution">
    <text evidence="2">The sequence shown here is derived from an EMBL/GenBank/DDBJ whole genome shotgun (WGS) entry which is preliminary data.</text>
</comment>
<reference evidence="2 3" key="1">
    <citation type="journal article" date="2021" name="Hortic Res">
        <title>The domestication of Cucurbita argyrosperma as revealed by the genome of its wild relative.</title>
        <authorList>
            <person name="Barrera-Redondo J."/>
            <person name="Sanchez-de la Vega G."/>
            <person name="Aguirre-Liguori J.A."/>
            <person name="Castellanos-Morales G."/>
            <person name="Gutierrez-Guerrero Y.T."/>
            <person name="Aguirre-Dugua X."/>
            <person name="Aguirre-Planter E."/>
            <person name="Tenaillon M.I."/>
            <person name="Lira-Saade R."/>
            <person name="Eguiarte L.E."/>
        </authorList>
    </citation>
    <scope>NUCLEOTIDE SEQUENCE [LARGE SCALE GENOMIC DNA]</scope>
    <source>
        <strain evidence="2">JBR-2021</strain>
    </source>
</reference>
<dbReference type="Proteomes" id="UP000685013">
    <property type="component" value="Chromosome 15"/>
</dbReference>
<feature type="compositionally biased region" description="Low complexity" evidence="1">
    <location>
        <begin position="171"/>
        <end position="187"/>
    </location>
</feature>
<dbReference type="EMBL" id="JAGKQH010000015">
    <property type="protein sequence ID" value="KAG6579060.1"/>
    <property type="molecule type" value="Genomic_DNA"/>
</dbReference>
<gene>
    <name evidence="2" type="primary">ARF8</name>
    <name evidence="2" type="ORF">SDJN03_23508</name>
</gene>
<dbReference type="PANTHER" id="PTHR31384">
    <property type="entry name" value="AUXIN RESPONSE FACTOR 4-RELATED"/>
    <property type="match status" value="1"/>
</dbReference>
<name>A0AAV6MDG9_9ROSI</name>
<organism evidence="2 3">
    <name type="scientific">Cucurbita argyrosperma subsp. sororia</name>
    <dbReference type="NCBI Taxonomy" id="37648"/>
    <lineage>
        <taxon>Eukaryota</taxon>
        <taxon>Viridiplantae</taxon>
        <taxon>Streptophyta</taxon>
        <taxon>Embryophyta</taxon>
        <taxon>Tracheophyta</taxon>
        <taxon>Spermatophyta</taxon>
        <taxon>Magnoliopsida</taxon>
        <taxon>eudicotyledons</taxon>
        <taxon>Gunneridae</taxon>
        <taxon>Pentapetalae</taxon>
        <taxon>rosids</taxon>
        <taxon>fabids</taxon>
        <taxon>Cucurbitales</taxon>
        <taxon>Cucurbitaceae</taxon>
        <taxon>Cucurbiteae</taxon>
        <taxon>Cucurbita</taxon>
    </lineage>
</organism>
<dbReference type="GO" id="GO:0009725">
    <property type="term" value="P:response to hormone"/>
    <property type="evidence" value="ECO:0007669"/>
    <property type="project" value="InterPro"/>
</dbReference>
<dbReference type="PANTHER" id="PTHR31384:SF3">
    <property type="entry name" value="AUXIN RESPONSE FACTOR 8"/>
    <property type="match status" value="1"/>
</dbReference>
<dbReference type="GO" id="GO:0003677">
    <property type="term" value="F:DNA binding"/>
    <property type="evidence" value="ECO:0007669"/>
    <property type="project" value="InterPro"/>
</dbReference>
<evidence type="ECO:0000313" key="3">
    <source>
        <dbReference type="Proteomes" id="UP000685013"/>
    </source>
</evidence>
<feature type="non-terminal residue" evidence="2">
    <location>
        <position position="1"/>
    </location>
</feature>
<sequence>MKLSTSGFGQQDHEGGEKKCLNSELWHACAGPLVSLPTAGTRVVYFPQGHSEQSKNRSLLAKWIWIFYNARIALWRRFIAAMSDTFRLGNLLGNCKLKASWCLEDTLWSREIWSMIILAKKHVPKAHALALCKDNSIADIWKEEATTWDLGLRPSLTEEEMNEWTNLSHISSPSPKTKFPSPLEIGS</sequence>
<evidence type="ECO:0000256" key="1">
    <source>
        <dbReference type="SAM" id="MobiDB-lite"/>
    </source>
</evidence>
<dbReference type="AlphaFoldDB" id="A0AAV6MDG9"/>
<proteinExistence type="predicted"/>
<keyword evidence="3" id="KW-1185">Reference proteome</keyword>
<protein>
    <submittedName>
        <fullName evidence="2">Auxin response factor 8</fullName>
    </submittedName>
</protein>
<feature type="region of interest" description="Disordered" evidence="1">
    <location>
        <begin position="165"/>
        <end position="187"/>
    </location>
</feature>